<dbReference type="AlphaFoldDB" id="A0A1I3HXU9"/>
<protein>
    <recommendedName>
        <fullName evidence="3">Lipoprotein</fullName>
    </recommendedName>
</protein>
<reference evidence="2" key="1">
    <citation type="submission" date="2016-10" db="EMBL/GenBank/DDBJ databases">
        <authorList>
            <person name="Varghese N."/>
            <person name="Submissions S."/>
        </authorList>
    </citation>
    <scope>NUCLEOTIDE SEQUENCE [LARGE SCALE GENOMIC DNA]</scope>
    <source>
        <strain evidence="2">XBD1002</strain>
    </source>
</reference>
<dbReference type="EMBL" id="FORI01000001">
    <property type="protein sequence ID" value="SFI40433.1"/>
    <property type="molecule type" value="Genomic_DNA"/>
</dbReference>
<organism evidence="1 2">
    <name type="scientific">Treponema bryantii</name>
    <dbReference type="NCBI Taxonomy" id="163"/>
    <lineage>
        <taxon>Bacteria</taxon>
        <taxon>Pseudomonadati</taxon>
        <taxon>Spirochaetota</taxon>
        <taxon>Spirochaetia</taxon>
        <taxon>Spirochaetales</taxon>
        <taxon>Treponemataceae</taxon>
        <taxon>Treponema</taxon>
    </lineage>
</organism>
<evidence type="ECO:0000313" key="1">
    <source>
        <dbReference type="EMBL" id="SFI40433.1"/>
    </source>
</evidence>
<accession>A0A1I3HXU9</accession>
<proteinExistence type="predicted"/>
<name>A0A1I3HXU9_9SPIR</name>
<sequence length="301" mass="34840">MSKTVSTNKLFLIFIFLLAFSFQSCKTTRSLVKDSFEPGAPEDTHFILAHDIVFPEIEGTYKYIFFRLYNPAYKNPLYIANILKNGISLTKTEDVPDLSHASMNFTLDDNYYGLTLGGEYQLAEEECALPQNNKYMKNCDPTKSEQITYALKVSEEEYQKTKDFVTKYVQSTDINYASSLNFKIALFSIKRKFFTPKDHKQFGSVVYPSDANNKKVDLDNDDEILNNFVCSTFVGYVLYNNVDSVTEFFDENDIKYEYLNVTDISLIPGIVPLFYSNWDNYPEAARAFVEKYPEFKEYLNN</sequence>
<evidence type="ECO:0008006" key="3">
    <source>
        <dbReference type="Google" id="ProtNLM"/>
    </source>
</evidence>
<dbReference type="PROSITE" id="PS51257">
    <property type="entry name" value="PROKAR_LIPOPROTEIN"/>
    <property type="match status" value="1"/>
</dbReference>
<dbReference type="Proteomes" id="UP000182737">
    <property type="component" value="Unassembled WGS sequence"/>
</dbReference>
<evidence type="ECO:0000313" key="2">
    <source>
        <dbReference type="Proteomes" id="UP000182737"/>
    </source>
</evidence>
<dbReference type="RefSeq" id="WP_074929753.1">
    <property type="nucleotide sequence ID" value="NZ_FORI01000001.1"/>
</dbReference>
<keyword evidence="2" id="KW-1185">Reference proteome</keyword>
<gene>
    <name evidence="1" type="ORF">SAMN04487775_101154</name>
</gene>